<dbReference type="InterPro" id="IPR043129">
    <property type="entry name" value="ATPase_NBD"/>
</dbReference>
<dbReference type="PANTHER" id="PTHR18964">
    <property type="entry name" value="ROK (REPRESSOR, ORF, KINASE) FAMILY"/>
    <property type="match status" value="1"/>
</dbReference>
<dbReference type="Proteomes" id="UP001059819">
    <property type="component" value="Chromosome"/>
</dbReference>
<name>A0ABY5TXM9_9MOLU</name>
<accession>A0ABY5TXM9</accession>
<keyword evidence="3" id="KW-1185">Reference proteome</keyword>
<protein>
    <submittedName>
        <fullName evidence="2">ROK family protein</fullName>
    </submittedName>
</protein>
<dbReference type="Gene3D" id="3.30.420.40">
    <property type="match status" value="2"/>
</dbReference>
<dbReference type="InterPro" id="IPR000600">
    <property type="entry name" value="ROK"/>
</dbReference>
<organism evidence="2 3">
    <name type="scientific">Mycoplasma cottewii</name>
    <dbReference type="NCBI Taxonomy" id="51364"/>
    <lineage>
        <taxon>Bacteria</taxon>
        <taxon>Bacillati</taxon>
        <taxon>Mycoplasmatota</taxon>
        <taxon>Mollicutes</taxon>
        <taxon>Mycoplasmataceae</taxon>
        <taxon>Mycoplasma</taxon>
    </lineage>
</organism>
<evidence type="ECO:0000313" key="2">
    <source>
        <dbReference type="EMBL" id="UWD35434.1"/>
    </source>
</evidence>
<dbReference type="Pfam" id="PF00480">
    <property type="entry name" value="ROK"/>
    <property type="match status" value="1"/>
</dbReference>
<reference evidence="2" key="1">
    <citation type="submission" date="2022-08" db="EMBL/GenBank/DDBJ databases">
        <title>Complete genome sequence of Mycoplasma cottewii type strain VIS.</title>
        <authorList>
            <person name="Spergser J."/>
        </authorList>
    </citation>
    <scope>NUCLEOTIDE SEQUENCE</scope>
    <source>
        <strain evidence="2">VIS</strain>
    </source>
</reference>
<evidence type="ECO:0000313" key="3">
    <source>
        <dbReference type="Proteomes" id="UP001059819"/>
    </source>
</evidence>
<dbReference type="PANTHER" id="PTHR18964:SF149">
    <property type="entry name" value="BIFUNCTIONAL UDP-N-ACETYLGLUCOSAMINE 2-EPIMERASE_N-ACETYLMANNOSAMINE KINASE"/>
    <property type="match status" value="1"/>
</dbReference>
<evidence type="ECO:0000256" key="1">
    <source>
        <dbReference type="ARBA" id="ARBA00006479"/>
    </source>
</evidence>
<sequence>MGGTAIKYGVFHSDLEPVELFSIPTKLSREELSKQVEDIIKDHLFVDGVAIATAGVVDEFGTIKYANSTIKNYTGFEFEKFVQQVLKENNLDLPVKVINDANSAAYAEYVFDTSYKNSLTLTLGTGVGAGIILNGQLLLGNNGTAGEVGAIRLFNSKETIDNELSWSKFYINVKETLQISNPDIWQLYQTNDFIKEKLDKYLDKLANLLTILSYTMSLEVIYLGGGFSNCDPNILRMLNERFKQNYNFYNINPVQIKYAMNKNNAGMLGVLHLLINKHFK</sequence>
<proteinExistence type="inferred from homology"/>
<dbReference type="EMBL" id="CP103424">
    <property type="protein sequence ID" value="UWD35434.1"/>
    <property type="molecule type" value="Genomic_DNA"/>
</dbReference>
<gene>
    <name evidence="2" type="ORF">NX779_01535</name>
</gene>
<comment type="similarity">
    <text evidence="1">Belongs to the ROK (NagC/XylR) family.</text>
</comment>
<dbReference type="SUPFAM" id="SSF53067">
    <property type="entry name" value="Actin-like ATPase domain"/>
    <property type="match status" value="1"/>
</dbReference>